<sequence>MSEHPQPTDEEHDGQPAPETQPDDYTAQPGEDSGGPAPDHDDR</sequence>
<protein>
    <submittedName>
        <fullName evidence="2">Uncharacterized protein</fullName>
    </submittedName>
</protein>
<dbReference type="EMBL" id="BMHA01000003">
    <property type="protein sequence ID" value="GGI04797.1"/>
    <property type="molecule type" value="Genomic_DNA"/>
</dbReference>
<evidence type="ECO:0000313" key="3">
    <source>
        <dbReference type="Proteomes" id="UP000650511"/>
    </source>
</evidence>
<keyword evidence="3" id="KW-1185">Reference proteome</keyword>
<evidence type="ECO:0000256" key="1">
    <source>
        <dbReference type="SAM" id="MobiDB-lite"/>
    </source>
</evidence>
<dbReference type="AlphaFoldDB" id="A0A8J3A6M1"/>
<feature type="region of interest" description="Disordered" evidence="1">
    <location>
        <begin position="1"/>
        <end position="43"/>
    </location>
</feature>
<evidence type="ECO:0000313" key="2">
    <source>
        <dbReference type="EMBL" id="GGI04797.1"/>
    </source>
</evidence>
<proteinExistence type="predicted"/>
<reference evidence="2" key="1">
    <citation type="journal article" date="2014" name="Int. J. Syst. Evol. Microbiol.">
        <title>Complete genome sequence of Corynebacterium casei LMG S-19264T (=DSM 44701T), isolated from a smear-ripened cheese.</title>
        <authorList>
            <consortium name="US DOE Joint Genome Institute (JGI-PGF)"/>
            <person name="Walter F."/>
            <person name="Albersmeier A."/>
            <person name="Kalinowski J."/>
            <person name="Ruckert C."/>
        </authorList>
    </citation>
    <scope>NUCLEOTIDE SEQUENCE</scope>
    <source>
        <strain evidence="2">CGMCC 1.14988</strain>
    </source>
</reference>
<dbReference type="RefSeq" id="WP_268234446.1">
    <property type="nucleotide sequence ID" value="NZ_BMHA01000003.1"/>
</dbReference>
<name>A0A8J3A6M1_9ACTN</name>
<accession>A0A8J3A6M1</accession>
<reference evidence="2" key="2">
    <citation type="submission" date="2020-09" db="EMBL/GenBank/DDBJ databases">
        <authorList>
            <person name="Sun Q."/>
            <person name="Zhou Y."/>
        </authorList>
    </citation>
    <scope>NUCLEOTIDE SEQUENCE</scope>
    <source>
        <strain evidence="2">CGMCC 1.14988</strain>
    </source>
</reference>
<gene>
    <name evidence="2" type="ORF">GCM10011354_10890</name>
</gene>
<dbReference type="Proteomes" id="UP000650511">
    <property type="component" value="Unassembled WGS sequence"/>
</dbReference>
<comment type="caution">
    <text evidence="2">The sequence shown here is derived from an EMBL/GenBank/DDBJ whole genome shotgun (WGS) entry which is preliminary data.</text>
</comment>
<organism evidence="2 3">
    <name type="scientific">Egicoccus halophilus</name>
    <dbReference type="NCBI Taxonomy" id="1670830"/>
    <lineage>
        <taxon>Bacteria</taxon>
        <taxon>Bacillati</taxon>
        <taxon>Actinomycetota</taxon>
        <taxon>Nitriliruptoria</taxon>
        <taxon>Egicoccales</taxon>
        <taxon>Egicoccaceae</taxon>
        <taxon>Egicoccus</taxon>
    </lineage>
</organism>